<proteinExistence type="predicted"/>
<dbReference type="eggNOG" id="ENOG502QUFK">
    <property type="taxonomic scope" value="Eukaryota"/>
</dbReference>
<feature type="coiled-coil region" evidence="7">
    <location>
        <begin position="579"/>
        <end position="610"/>
    </location>
</feature>
<dbReference type="InterPro" id="IPR051346">
    <property type="entry name" value="OTU_Deubiquitinase"/>
</dbReference>
<dbReference type="GeneID" id="10029751"/>
<evidence type="ECO:0000259" key="11">
    <source>
        <dbReference type="Pfam" id="PF20255"/>
    </source>
</evidence>
<dbReference type="GO" id="GO:0004843">
    <property type="term" value="F:cysteine-type deubiquitinase activity"/>
    <property type="evidence" value="ECO:0007669"/>
    <property type="project" value="UniProtKB-EC"/>
</dbReference>
<dbReference type="Pfam" id="PF12340">
    <property type="entry name" value="DUF3638"/>
    <property type="match status" value="1"/>
</dbReference>
<evidence type="ECO:0000256" key="8">
    <source>
        <dbReference type="SAM" id="MobiDB-lite"/>
    </source>
</evidence>
<name>E4UU37_ARTGP</name>
<evidence type="ECO:0000256" key="3">
    <source>
        <dbReference type="ARBA" id="ARBA00022670"/>
    </source>
</evidence>
<dbReference type="InterPro" id="IPR046541">
    <property type="entry name" value="DUF6606"/>
</dbReference>
<protein>
    <recommendedName>
        <fullName evidence="2">ubiquitinyl hydrolase 1</fullName>
        <ecNumber evidence="2">3.4.19.12</ecNumber>
    </recommendedName>
</protein>
<dbReference type="PANTHER" id="PTHR13367:SF34">
    <property type="match status" value="1"/>
</dbReference>
<dbReference type="EMBL" id="DS989824">
    <property type="protein sequence ID" value="EFR01627.1"/>
    <property type="molecule type" value="Genomic_DNA"/>
</dbReference>
<evidence type="ECO:0000256" key="2">
    <source>
        <dbReference type="ARBA" id="ARBA00012759"/>
    </source>
</evidence>
<keyword evidence="4" id="KW-0833">Ubl conjugation pathway</keyword>
<dbReference type="Proteomes" id="UP000002669">
    <property type="component" value="Unassembled WGS sequence"/>
</dbReference>
<dbReference type="Pfam" id="PF20255">
    <property type="entry name" value="DUF6606"/>
    <property type="match status" value="1"/>
</dbReference>
<feature type="region of interest" description="Disordered" evidence="8">
    <location>
        <begin position="2762"/>
        <end position="2786"/>
    </location>
</feature>
<dbReference type="STRING" id="535722.E4UU37"/>
<feature type="domain" description="DUF3645" evidence="10">
    <location>
        <begin position="2296"/>
        <end position="2328"/>
    </location>
</feature>
<keyword evidence="13" id="KW-1185">Reference proteome</keyword>
<dbReference type="GO" id="GO:0006508">
    <property type="term" value="P:proteolysis"/>
    <property type="evidence" value="ECO:0007669"/>
    <property type="project" value="UniProtKB-KW"/>
</dbReference>
<dbReference type="InParanoid" id="E4UU37"/>
<dbReference type="InterPro" id="IPR022099">
    <property type="entry name" value="DUF3638"/>
</dbReference>
<reference evidence="13" key="1">
    <citation type="journal article" date="2012" name="MBio">
        <title>Comparative genome analysis of Trichophyton rubrum and related dermatophytes reveals candidate genes involved in infection.</title>
        <authorList>
            <person name="Martinez D.A."/>
            <person name="Oliver B.G."/>
            <person name="Graeser Y."/>
            <person name="Goldberg J.M."/>
            <person name="Li W."/>
            <person name="Martinez-Rossi N.M."/>
            <person name="Monod M."/>
            <person name="Shelest E."/>
            <person name="Barton R.C."/>
            <person name="Birch E."/>
            <person name="Brakhage A.A."/>
            <person name="Chen Z."/>
            <person name="Gurr S.J."/>
            <person name="Heiman D."/>
            <person name="Heitman J."/>
            <person name="Kosti I."/>
            <person name="Rossi A."/>
            <person name="Saif S."/>
            <person name="Samalova M."/>
            <person name="Saunders C.W."/>
            <person name="Shea T."/>
            <person name="Summerbell R.C."/>
            <person name="Xu J."/>
            <person name="Young S."/>
            <person name="Zeng Q."/>
            <person name="Birren B.W."/>
            <person name="Cuomo C.A."/>
            <person name="White T.C."/>
        </authorList>
    </citation>
    <scope>NUCLEOTIDE SEQUENCE [LARGE SCALE GENOMIC DNA]</scope>
    <source>
        <strain evidence="13">ATCC MYA-4604 / CBS 118893</strain>
    </source>
</reference>
<dbReference type="EC" id="3.4.19.12" evidence="2"/>
<sequence length="3037" mass="345138">MEGPNQIHRHANMWNLEYIVNHVFFPPKLPQSNDDSIEHSDMFLEMLLRALEKFRDFSPVQEHPTWRACAEMVGDMSSLRSDTGGLLADNLGETLIKMRDKGLLALHIRGQNAGLIVRRSHSQYMFESMELSPTTKDVIETKGRLRRCFPGPAISIAHDRMADIGFRENLAQFLSQLDTETHETVMPIVVKANSTVTETRDTANPRFITELLTGILRAVGQPLDVPRVHKRTRDDVLWNDTLHPWRRSPLWLLLRVALQTSLVQDHGGQASHHRYKSFMIFFMTYLLECAHALDFPGDLLFVMTAKISRRVLKVEVTKECAWLQYTRRIVRKVQEDLTGRWNRLQVSPDPSGAQSGWNPRQLCFVNDVRLSLSNIRPYIAAVESRKRLSSSRTGLIPLCPPRTLQCSSELPDLTHTQCTAVDNLLIFVADLEFWVQECLDDWLTLNRSAEGSCVALKSVIDTYTGLAIPIYTGNPVDVSLMLLTVMGLWVALDKCAILHCPLLKDYDPGFPPGLFEPLLAPKKCHLERLHRIEKYLSKRKSSSNPSLPSVFGSIKSTGSFAVRYFDQSRDHQLLRRRIEKQAQAERDERISQLESLKREYQRLIQDSKTRSCEYVTRRRKRREVTSHSSSCEKCRLESRAESLMINIHEWSLPAKNLEAKAAVFELNVPSVVSAWRDTTYSILVDLLSGDPGFIPARSRATGKVYTLYGYDNLSKFSISVPGRLQIASIPKPFVVSHYKSMKISMASRDNICVNNGMSYSLYDSKTKNWATDLIDKCNIQEKCTHELQSSRYCGMQNAVSSTDHTSNEVLAKQHECPRGLTLHEFYDFWILRAGHRLQWRNIAVQLVTHSINFNDEETHVLIVQSIWQAGPASDGMVCRESHVDLEEEDFGISLLSTLEDSLNRIEGNWQSAPAVRTFTAIATRLLSLSCHDSVRQGCYRTLRRAREITLEWTRDIIKKVQAQLTEGYRSILYRRALEMALSCHGTFDVESQHIHHILGSSDDIAILTECAIAVHDLCPPTTDCLPQSTKSLLRRYSRLCHFLEPFVRRHSALSSGLNITVELLWAGYKPAGAWSALDAPNNRWVETKTSGGPGAPTMVVNYNILNGSLLVNGLPLTRLPPSYTLHRTYQRIFGEKVLEVVPSTMADMIFETRAKICGHQVSFRMHDSELVIRTKVYGHIYELIPDTALTRDFPDAFVQQYAHWLEVSTGRVEWRPLEHVWETTSNNWWMKREEIHYTLVKGDLRLIDVRSPTAKAVSLALGPLESTNHIHIFFNHMTRCLDIHLPRLKLDFFLTPNSLQLESKQFREMVVDENQSLRALTGLTNKLMLRGSRDSSRSVIIPHGDVTSERTDQHVSVRIKPDPSEQNVSYHFYQVDLTLGRLVDNGSLKSRLYKFYLHAITSHFLVDGLTGRTGTEEALSGLSLASTQSFLKLDCDEIDLLKLIAKLTPRREYYPKHLRVMQQIKWNEDIPPLAQHPSFSRFVNLIFNIASAQDIPGSLPPENIPTDEHLLERAAAREAVYRVHGFGAEDHKPGYDSVYVPRDRISENTRELDVCAIAKQVDDWSAGLQNHSHLLSEIEYWSRPVAGVSEESLLPLGYDVSWLDTPSNLLPGRWSALQDGYSPVRHRLKAAIEGQCWPFYKCPESSLPKWHDETFNEAEDRRRREHLSAREIQVEALTDRLIQQWPTPNPSEQDDTGCSTYINLDQALLGAQALFSTWYTNLEFKNYIAEAQDILNRLVTRIENPSFYSFSQPPEGYKPKLGHIRLDRFMQSEGPAILPVCSDSHQLWIRRRCGKEIDKSAVKALLTCRTSHPKGEYEKQYADDLLKSLESLREDEIYRLTKPLAELVPELKGFLERCKQNVDDNYRIFHSCIQSQSSAGEQLACDARMWPRLSPTSLLCHLARDKLPALSESWRRFLVSYGTAISALQRAHRLVKCSNNVSNLLSELQNSGHIGWEPMQYPDWLLLEIENDMLIRPVQAQVAREMISPLSSKNSVLQLNMGEGKSSVIVPIAAATLADTKKMVRVVVLKPLANQMFHLLVQKLGGLLNRRIYYIPISRSLKLTTESVAKIRKLFESCKRSGGVLLVQPEHILSFELMGFERLLSGDEEVGNSIIRTQRWLNEYSRDVLDESDEILSVRFELIYTIGAQHAVEFSPDRWAIIEAVLRIVSDCIDVVNKLLPGGLEVKLARQGGFPRIRILQAGAGEKLLEIVARKICDNGLRGIPVWTLPCDVREVLFKYLTDLSLAEAEAEILQATVFTAESVKTGVLLLRGLISGGVLNFALMHKRWRVDYGLDLTRTMLAVPYRAKDSPATRAEFSHPDVAIVLTCLSYYYGGLNDEQLRLSFEKLLLSDHAQEEYDAWVQDAPTLPLSYRQLRGINLSDGDQCSLHVFPSLRFAKGVIDFYMSNIVFPKDMKQFPYKLSSSGWDIARKKAFPTTGFSGTNDSRYVLPTSIHQSDLEEQRHTNATQLVCLLLPENTYYHIPRGTSNDGLDAETLLNEIAKSDPPVRVLLDVGAQVLELKNEQVAASWLQRVPSSKAMAAVFFNDDNELTVLTRYHTTESFMVSPYAKQMDKCLVYLDEAHTRGTDLRLPADYRAAVTLGPGLTKDRLVQACKRMRKLGEGQSVMFCAPMEVERKILDCSGKAVSDRVEVADVLRWSIQETSVHTKRSIPLWATQGIRYQRRHTMWSGLLNDPMGTPSLETVESLLEPEAQSLEKRYGLDRQSTGEEVLLSLSKEQSQLEAIRERCRRFGILSFDSTALQEEQERELSPENEREQQVEHPPTSEPLRHTISKEIRRFIKVGILDRSSQYLQPIFQTLGGTTAGESLELAAWPDYLLATKDFARTVRGPVGMNLGMFLRPVQWIACSRDSVTRECVILSPFEANELLPDIRKFKAVSLHVYSPRTSASMRSMEDLTAFAIPAVLTPRMKPAVTMQLNLFAGQLYLRCHEEYVLLCQFLGLASCAPNSKWVKIYGDGFIDPASRVIFDEIMAKQCRFLKSPIAFLKTLLNLRRKGQSLRRCHLGSILNGEPIHKGEF</sequence>
<dbReference type="PANTHER" id="PTHR13367">
    <property type="entry name" value="UBIQUITIN THIOESTERASE"/>
    <property type="match status" value="1"/>
</dbReference>
<evidence type="ECO:0000313" key="12">
    <source>
        <dbReference type="EMBL" id="EFR01627.1"/>
    </source>
</evidence>
<feature type="compositionally biased region" description="Basic and acidic residues" evidence="8">
    <location>
        <begin position="2767"/>
        <end position="2779"/>
    </location>
</feature>
<feature type="domain" description="DUF6606" evidence="11">
    <location>
        <begin position="19"/>
        <end position="288"/>
    </location>
</feature>
<dbReference type="InterPro" id="IPR022105">
    <property type="entry name" value="DUF3645"/>
</dbReference>
<dbReference type="HOGENOM" id="CLU_000211_1_0_1"/>
<evidence type="ECO:0000256" key="4">
    <source>
        <dbReference type="ARBA" id="ARBA00022786"/>
    </source>
</evidence>
<dbReference type="OrthoDB" id="3182339at2759"/>
<keyword evidence="6" id="KW-0788">Thiol protease</keyword>
<dbReference type="Pfam" id="PF12359">
    <property type="entry name" value="DUF3645"/>
    <property type="match status" value="1"/>
</dbReference>
<evidence type="ECO:0000256" key="1">
    <source>
        <dbReference type="ARBA" id="ARBA00000707"/>
    </source>
</evidence>
<evidence type="ECO:0000259" key="10">
    <source>
        <dbReference type="Pfam" id="PF12359"/>
    </source>
</evidence>
<evidence type="ECO:0000256" key="5">
    <source>
        <dbReference type="ARBA" id="ARBA00022801"/>
    </source>
</evidence>
<accession>E4UU37</accession>
<comment type="catalytic activity">
    <reaction evidence="1">
        <text>Thiol-dependent hydrolysis of ester, thioester, amide, peptide and isopeptide bonds formed by the C-terminal Gly of ubiquitin (a 76-residue protein attached to proteins as an intracellular targeting signal).</text>
        <dbReference type="EC" id="3.4.19.12"/>
    </reaction>
</comment>
<evidence type="ECO:0000313" key="13">
    <source>
        <dbReference type="Proteomes" id="UP000002669"/>
    </source>
</evidence>
<dbReference type="RefSeq" id="XP_003174457.1">
    <property type="nucleotide sequence ID" value="XM_003174409.1"/>
</dbReference>
<feature type="domain" description="DUF3638" evidence="9">
    <location>
        <begin position="1954"/>
        <end position="2174"/>
    </location>
</feature>
<evidence type="ECO:0000256" key="7">
    <source>
        <dbReference type="SAM" id="Coils"/>
    </source>
</evidence>
<keyword evidence="5" id="KW-0378">Hydrolase</keyword>
<dbReference type="OMA" id="RRIYHMP"/>
<organism evidence="13">
    <name type="scientific">Arthroderma gypseum (strain ATCC MYA-4604 / CBS 118893)</name>
    <name type="common">Microsporum gypseum</name>
    <dbReference type="NCBI Taxonomy" id="535722"/>
    <lineage>
        <taxon>Eukaryota</taxon>
        <taxon>Fungi</taxon>
        <taxon>Dikarya</taxon>
        <taxon>Ascomycota</taxon>
        <taxon>Pezizomycotina</taxon>
        <taxon>Eurotiomycetes</taxon>
        <taxon>Eurotiomycetidae</taxon>
        <taxon>Onygenales</taxon>
        <taxon>Arthrodermataceae</taxon>
        <taxon>Nannizzia</taxon>
    </lineage>
</organism>
<dbReference type="InterPro" id="IPR027417">
    <property type="entry name" value="P-loop_NTPase"/>
</dbReference>
<keyword evidence="3" id="KW-0645">Protease</keyword>
<keyword evidence="7" id="KW-0175">Coiled coil</keyword>
<dbReference type="VEuPathDB" id="FungiDB:MGYG_04630"/>
<dbReference type="SUPFAM" id="SSF52540">
    <property type="entry name" value="P-loop containing nucleoside triphosphate hydrolases"/>
    <property type="match status" value="1"/>
</dbReference>
<evidence type="ECO:0000256" key="6">
    <source>
        <dbReference type="ARBA" id="ARBA00022807"/>
    </source>
</evidence>
<evidence type="ECO:0000259" key="9">
    <source>
        <dbReference type="Pfam" id="PF12340"/>
    </source>
</evidence>
<gene>
    <name evidence="12" type="ORF">MGYG_04630</name>
</gene>